<dbReference type="PANTHER" id="PTHR35525:SF3">
    <property type="entry name" value="BLL6575 PROTEIN"/>
    <property type="match status" value="1"/>
</dbReference>
<evidence type="ECO:0000259" key="1">
    <source>
        <dbReference type="Pfam" id="PF11706"/>
    </source>
</evidence>
<dbReference type="InterPro" id="IPR010852">
    <property type="entry name" value="ABATE"/>
</dbReference>
<dbReference type="Pfam" id="PF11706">
    <property type="entry name" value="zf-CGNR"/>
    <property type="match status" value="1"/>
</dbReference>
<proteinExistence type="predicted"/>
<dbReference type="Proteomes" id="UP000595512">
    <property type="component" value="Chromosome"/>
</dbReference>
<dbReference type="Gene3D" id="1.10.3300.10">
    <property type="entry name" value="Jann2411-like domain"/>
    <property type="match status" value="1"/>
</dbReference>
<gene>
    <name evidence="2" type="ORF">JGZ69_07150</name>
</gene>
<protein>
    <submittedName>
        <fullName evidence="2">CGNR zinc finger domain-containing protein</fullName>
    </submittedName>
</protein>
<dbReference type="EMBL" id="CP066701">
    <property type="protein sequence ID" value="QQX26602.1"/>
    <property type="molecule type" value="Genomic_DNA"/>
</dbReference>
<dbReference type="Pfam" id="PF07336">
    <property type="entry name" value="ABATE"/>
    <property type="match status" value="1"/>
</dbReference>
<dbReference type="SUPFAM" id="SSF160904">
    <property type="entry name" value="Jann2411-like"/>
    <property type="match status" value="1"/>
</dbReference>
<accession>A0AB37HJN4</accession>
<dbReference type="RefSeq" id="WP_107920902.1">
    <property type="nucleotide sequence ID" value="NZ_CP066701.1"/>
</dbReference>
<dbReference type="PANTHER" id="PTHR35525">
    <property type="entry name" value="BLL6575 PROTEIN"/>
    <property type="match status" value="1"/>
</dbReference>
<name>A0AB37HJN4_9BACI</name>
<evidence type="ECO:0000313" key="3">
    <source>
        <dbReference type="Proteomes" id="UP000595512"/>
    </source>
</evidence>
<sequence>MNNNKKFPLISGNISIDLVNTEVVRNGTRNDLFTTVEDVIDWIHTLEEEKVIFPYQLRGGVDKWAEEALPILRDVRSFLREGYEQVADGNKLSGDWVCQLEELIKKAPFTYSVQDDELIPIPVGKSSDAIASLIAYDALNLFTNNQLSYMHRCANPDCVLLFIDTRGRRKWCSMKICGNREKVTRHLKLKKGK</sequence>
<organism evidence="2 3">
    <name type="scientific">Heyndrickxia sporothermodurans</name>
    <dbReference type="NCBI Taxonomy" id="46224"/>
    <lineage>
        <taxon>Bacteria</taxon>
        <taxon>Bacillati</taxon>
        <taxon>Bacillota</taxon>
        <taxon>Bacilli</taxon>
        <taxon>Bacillales</taxon>
        <taxon>Bacillaceae</taxon>
        <taxon>Heyndrickxia</taxon>
    </lineage>
</organism>
<evidence type="ECO:0000313" key="2">
    <source>
        <dbReference type="EMBL" id="QQX26602.1"/>
    </source>
</evidence>
<reference evidence="2 3" key="1">
    <citation type="submission" date="2020-12" db="EMBL/GenBank/DDBJ databases">
        <title>Taxonomic evaluation of the Bacillus sporothermodurans group of bacteria based on whole genome sequences.</title>
        <authorList>
            <person name="Fiedler G."/>
            <person name="Herbstmann A.-D."/>
            <person name="Doll E."/>
            <person name="Wenning M."/>
            <person name="Brinks E."/>
            <person name="Kabisch J."/>
            <person name="Breitenwieser F."/>
            <person name="Lappann M."/>
            <person name="Boehnlein C."/>
            <person name="Franz C."/>
        </authorList>
    </citation>
    <scope>NUCLEOTIDE SEQUENCE [LARGE SCALE GENOMIC DNA]</scope>
    <source>
        <strain evidence="2 3">DSM 10599</strain>
    </source>
</reference>
<dbReference type="AlphaFoldDB" id="A0AB37HJN4"/>
<dbReference type="KEGG" id="hspo:JGZ69_07150"/>
<feature type="domain" description="Zinc finger CGNR" evidence="1">
    <location>
        <begin position="151"/>
        <end position="186"/>
    </location>
</feature>
<dbReference type="InterPro" id="IPR021005">
    <property type="entry name" value="Znf_CGNR"/>
</dbReference>
<dbReference type="InterPro" id="IPR023286">
    <property type="entry name" value="ABATE_dom_sf"/>
</dbReference>